<dbReference type="AlphaFoldDB" id="A0A448ZA14"/>
<dbReference type="PROSITE" id="PS00189">
    <property type="entry name" value="LIPOYL"/>
    <property type="match status" value="1"/>
</dbReference>
<evidence type="ECO:0000256" key="1">
    <source>
        <dbReference type="ARBA" id="ARBA00007317"/>
    </source>
</evidence>
<dbReference type="PROSITE" id="PS51257">
    <property type="entry name" value="PROKAR_LIPOPROTEIN"/>
    <property type="match status" value="1"/>
</dbReference>
<keyword evidence="2" id="KW-0450">Lipoyl</keyword>
<sequence>MLASRGRAVIARIARVSAASGAAAPSSLAAASCRRFVAATNVVLEKHITKVPTMGDSITEGTIVEWVAQIGQKVEEEDIVALIETDKVTVDIKATKAGVIVQQFGAIDDEVEVGADLYEIDTEAEATVEAAPQSTEATPAAPAASTPEPAPVASAPAPVPASSAVAQRIPSIKFLGKEGWARALTVEPALVIPASYGRLEFSEEEMEALWSGGANLAPELKEYSTGAIFSA</sequence>
<evidence type="ECO:0000313" key="6">
    <source>
        <dbReference type="EMBL" id="VEU38850.1"/>
    </source>
</evidence>
<evidence type="ECO:0000256" key="4">
    <source>
        <dbReference type="SAM" id="MobiDB-lite"/>
    </source>
</evidence>
<dbReference type="InterPro" id="IPR050537">
    <property type="entry name" value="2-oxoacid_dehydrogenase"/>
</dbReference>
<dbReference type="InterPro" id="IPR003016">
    <property type="entry name" value="2-oxoA_DH_lipoyl-BS"/>
</dbReference>
<dbReference type="PANTHER" id="PTHR43416">
    <property type="entry name" value="DIHYDROLIPOYLLYSINE-RESIDUE SUCCINYLTRANSFERASE COMPONENT OF 2-OXOGLUTARATE DEHYDROGENASE COMPLEX, MITOCHONDRIAL-RELATED"/>
    <property type="match status" value="1"/>
</dbReference>
<evidence type="ECO:0000256" key="2">
    <source>
        <dbReference type="ARBA" id="ARBA00022823"/>
    </source>
</evidence>
<dbReference type="Proteomes" id="UP000291116">
    <property type="component" value="Unassembled WGS sequence"/>
</dbReference>
<evidence type="ECO:0000256" key="3">
    <source>
        <dbReference type="ARBA" id="ARBA00022946"/>
    </source>
</evidence>
<feature type="domain" description="Lipoyl-binding" evidence="5">
    <location>
        <begin position="46"/>
        <end position="121"/>
    </location>
</feature>
<protein>
    <recommendedName>
        <fullName evidence="5">Lipoyl-binding domain-containing protein</fullName>
    </recommendedName>
</protein>
<dbReference type="CDD" id="cd06849">
    <property type="entry name" value="lipoyl_domain"/>
    <property type="match status" value="1"/>
</dbReference>
<reference evidence="6 7" key="1">
    <citation type="submission" date="2019-01" db="EMBL/GenBank/DDBJ databases">
        <authorList>
            <person name="Ferrante I. M."/>
        </authorList>
    </citation>
    <scope>NUCLEOTIDE SEQUENCE [LARGE SCALE GENOMIC DNA]</scope>
    <source>
        <strain evidence="6 7">B856</strain>
    </source>
</reference>
<dbReference type="Pfam" id="PF00364">
    <property type="entry name" value="Biotin_lipoyl"/>
    <property type="match status" value="1"/>
</dbReference>
<accession>A0A448ZA14</accession>
<keyword evidence="3" id="KW-0809">Transit peptide</keyword>
<dbReference type="PROSITE" id="PS50968">
    <property type="entry name" value="BIOTINYL_LIPOYL"/>
    <property type="match status" value="1"/>
</dbReference>
<proteinExistence type="inferred from homology"/>
<feature type="region of interest" description="Disordered" evidence="4">
    <location>
        <begin position="129"/>
        <end position="158"/>
    </location>
</feature>
<dbReference type="GO" id="GO:0005739">
    <property type="term" value="C:mitochondrion"/>
    <property type="evidence" value="ECO:0007669"/>
    <property type="project" value="TreeGrafter"/>
</dbReference>
<evidence type="ECO:0000313" key="7">
    <source>
        <dbReference type="Proteomes" id="UP000291116"/>
    </source>
</evidence>
<dbReference type="PANTHER" id="PTHR43416:SF5">
    <property type="entry name" value="DIHYDROLIPOYLLYSINE-RESIDUE SUCCINYLTRANSFERASE COMPONENT OF 2-OXOGLUTARATE DEHYDROGENASE COMPLEX, MITOCHONDRIAL"/>
    <property type="match status" value="1"/>
</dbReference>
<dbReference type="InterPro" id="IPR011053">
    <property type="entry name" value="Single_hybrid_motif"/>
</dbReference>
<name>A0A448ZA14_9STRA</name>
<dbReference type="SUPFAM" id="SSF51230">
    <property type="entry name" value="Single hybrid motif"/>
    <property type="match status" value="1"/>
</dbReference>
<dbReference type="GO" id="GO:0006099">
    <property type="term" value="P:tricarboxylic acid cycle"/>
    <property type="evidence" value="ECO:0007669"/>
    <property type="project" value="TreeGrafter"/>
</dbReference>
<keyword evidence="7" id="KW-1185">Reference proteome</keyword>
<dbReference type="InterPro" id="IPR000089">
    <property type="entry name" value="Biotin_lipoyl"/>
</dbReference>
<gene>
    <name evidence="6" type="ORF">PSNMU_V1.4_AUG-EV-PASAV3_0056830</name>
</gene>
<comment type="similarity">
    <text evidence="1">Belongs to the 2-oxoacid dehydrogenase family.</text>
</comment>
<dbReference type="GO" id="GO:0004149">
    <property type="term" value="F:dihydrolipoyllysine-residue succinyltransferase activity"/>
    <property type="evidence" value="ECO:0007669"/>
    <property type="project" value="TreeGrafter"/>
</dbReference>
<dbReference type="OrthoDB" id="5391403at2759"/>
<dbReference type="Gene3D" id="2.40.50.100">
    <property type="match status" value="1"/>
</dbReference>
<evidence type="ECO:0000259" key="5">
    <source>
        <dbReference type="PROSITE" id="PS50968"/>
    </source>
</evidence>
<dbReference type="EMBL" id="CAACVS010000191">
    <property type="protein sequence ID" value="VEU38850.1"/>
    <property type="molecule type" value="Genomic_DNA"/>
</dbReference>
<organism evidence="6 7">
    <name type="scientific">Pseudo-nitzschia multistriata</name>
    <dbReference type="NCBI Taxonomy" id="183589"/>
    <lineage>
        <taxon>Eukaryota</taxon>
        <taxon>Sar</taxon>
        <taxon>Stramenopiles</taxon>
        <taxon>Ochrophyta</taxon>
        <taxon>Bacillariophyta</taxon>
        <taxon>Bacillariophyceae</taxon>
        <taxon>Bacillariophycidae</taxon>
        <taxon>Bacillariales</taxon>
        <taxon>Bacillariaceae</taxon>
        <taxon>Pseudo-nitzschia</taxon>
    </lineage>
</organism>